<dbReference type="Proteomes" id="UP000494206">
    <property type="component" value="Unassembled WGS sequence"/>
</dbReference>
<organism evidence="2 3">
    <name type="scientific">Caenorhabditis bovis</name>
    <dbReference type="NCBI Taxonomy" id="2654633"/>
    <lineage>
        <taxon>Eukaryota</taxon>
        <taxon>Metazoa</taxon>
        <taxon>Ecdysozoa</taxon>
        <taxon>Nematoda</taxon>
        <taxon>Chromadorea</taxon>
        <taxon>Rhabditida</taxon>
        <taxon>Rhabditina</taxon>
        <taxon>Rhabditomorpha</taxon>
        <taxon>Rhabditoidea</taxon>
        <taxon>Rhabditidae</taxon>
        <taxon>Peloderinae</taxon>
        <taxon>Caenorhabditis</taxon>
    </lineage>
</organism>
<keyword evidence="1" id="KW-0472">Membrane</keyword>
<gene>
    <name evidence="2" type="ORF">CBOVIS_LOCUS1368</name>
</gene>
<reference evidence="2 3" key="1">
    <citation type="submission" date="2020-04" db="EMBL/GenBank/DDBJ databases">
        <authorList>
            <person name="Laetsch R D."/>
            <person name="Stevens L."/>
            <person name="Kumar S."/>
            <person name="Blaxter L. M."/>
        </authorList>
    </citation>
    <scope>NUCLEOTIDE SEQUENCE [LARGE SCALE GENOMIC DNA]</scope>
</reference>
<proteinExistence type="predicted"/>
<evidence type="ECO:0000256" key="1">
    <source>
        <dbReference type="SAM" id="Phobius"/>
    </source>
</evidence>
<keyword evidence="1" id="KW-0812">Transmembrane</keyword>
<feature type="transmembrane region" description="Helical" evidence="1">
    <location>
        <begin position="36"/>
        <end position="57"/>
    </location>
</feature>
<accession>A0A8S1E915</accession>
<sequence>MYPSDYYGHPFAVYYGYPGPYSWYHPYYRVGAIPMWGVYCFICIFLIFAFVACVLCITRHEPEPIVIEDPYRPPVYMEPAFGPPPIIGPAVIGPPIIEPVEVVCEHQPSSQTLTPDSHTV</sequence>
<name>A0A8S1E915_9PELO</name>
<dbReference type="AlphaFoldDB" id="A0A8S1E915"/>
<dbReference type="EMBL" id="CADEPM010000001">
    <property type="protein sequence ID" value="CAB3398041.1"/>
    <property type="molecule type" value="Genomic_DNA"/>
</dbReference>
<comment type="caution">
    <text evidence="2">The sequence shown here is derived from an EMBL/GenBank/DDBJ whole genome shotgun (WGS) entry which is preliminary data.</text>
</comment>
<evidence type="ECO:0000313" key="3">
    <source>
        <dbReference type="Proteomes" id="UP000494206"/>
    </source>
</evidence>
<keyword evidence="3" id="KW-1185">Reference proteome</keyword>
<keyword evidence="1" id="KW-1133">Transmembrane helix</keyword>
<protein>
    <submittedName>
        <fullName evidence="2">Uncharacterized protein</fullName>
    </submittedName>
</protein>
<evidence type="ECO:0000313" key="2">
    <source>
        <dbReference type="EMBL" id="CAB3398041.1"/>
    </source>
</evidence>